<evidence type="ECO:0000256" key="5">
    <source>
        <dbReference type="ARBA" id="ARBA00020264"/>
    </source>
</evidence>
<comment type="subcellular location">
    <subcellularLocation>
        <location evidence="2">Cytoplasm</location>
    </subcellularLocation>
    <subcellularLocation>
        <location evidence="1">Nucleus</location>
    </subcellularLocation>
</comment>
<reference evidence="10 11" key="1">
    <citation type="submission" date="2015-08" db="EMBL/GenBank/DDBJ databases">
        <title>Next Generation Sequencing and Analysis of the Genome of Puccinia sorghi L Schw, the Causal Agent of Maize Common Rust.</title>
        <authorList>
            <person name="Rochi L."/>
            <person name="Burguener G."/>
            <person name="Darino M."/>
            <person name="Turjanski A."/>
            <person name="Kreff E."/>
            <person name="Dieguez M.J."/>
            <person name="Sacco F."/>
        </authorList>
    </citation>
    <scope>NUCLEOTIDE SEQUENCE [LARGE SCALE GENOMIC DNA]</scope>
    <source>
        <strain evidence="10 11">RO10H11247</strain>
    </source>
</reference>
<dbReference type="PANTHER" id="PTHR15641:SF1">
    <property type="entry name" value="ELONGATOR COMPLEX PROTEIN 5"/>
    <property type="match status" value="1"/>
</dbReference>
<dbReference type="GO" id="GO:0002098">
    <property type="term" value="P:tRNA wobble uridine modification"/>
    <property type="evidence" value="ECO:0007669"/>
    <property type="project" value="InterPro"/>
</dbReference>
<name>A0A0L6VM37_9BASI</name>
<dbReference type="Proteomes" id="UP000037035">
    <property type="component" value="Unassembled WGS sequence"/>
</dbReference>
<gene>
    <name evidence="10" type="ORF">VP01_135g5</name>
</gene>
<dbReference type="GO" id="GO:0033588">
    <property type="term" value="C:elongator holoenzyme complex"/>
    <property type="evidence" value="ECO:0007669"/>
    <property type="project" value="InterPro"/>
</dbReference>
<dbReference type="UniPathway" id="UPA00988"/>
<dbReference type="PANTHER" id="PTHR15641">
    <property type="entry name" value="ELONGATOR COMPLEX PROTEIN 5"/>
    <property type="match status" value="1"/>
</dbReference>
<evidence type="ECO:0000256" key="7">
    <source>
        <dbReference type="ARBA" id="ARBA00022694"/>
    </source>
</evidence>
<evidence type="ECO:0000256" key="1">
    <source>
        <dbReference type="ARBA" id="ARBA00004123"/>
    </source>
</evidence>
<evidence type="ECO:0000256" key="4">
    <source>
        <dbReference type="ARBA" id="ARBA00009567"/>
    </source>
</evidence>
<dbReference type="InterPro" id="IPR019519">
    <property type="entry name" value="Elp5"/>
</dbReference>
<keyword evidence="11" id="KW-1185">Reference proteome</keyword>
<dbReference type="OrthoDB" id="166907at2759"/>
<evidence type="ECO:0000256" key="9">
    <source>
        <dbReference type="SAM" id="MobiDB-lite"/>
    </source>
</evidence>
<evidence type="ECO:0000313" key="11">
    <source>
        <dbReference type="Proteomes" id="UP000037035"/>
    </source>
</evidence>
<evidence type="ECO:0000256" key="6">
    <source>
        <dbReference type="ARBA" id="ARBA00022490"/>
    </source>
</evidence>
<proteinExistence type="inferred from homology"/>
<evidence type="ECO:0000313" key="10">
    <source>
        <dbReference type="EMBL" id="KNZ61769.1"/>
    </source>
</evidence>
<dbReference type="EMBL" id="LAVV01003999">
    <property type="protein sequence ID" value="KNZ61769.1"/>
    <property type="molecule type" value="Genomic_DNA"/>
</dbReference>
<feature type="region of interest" description="Disordered" evidence="9">
    <location>
        <begin position="340"/>
        <end position="364"/>
    </location>
</feature>
<dbReference type="Pfam" id="PF10483">
    <property type="entry name" value="Elong_Iki1"/>
    <property type="match status" value="1"/>
</dbReference>
<comment type="similarity">
    <text evidence="4">Belongs to the ELP5 family.</text>
</comment>
<keyword evidence="7" id="KW-0819">tRNA processing</keyword>
<keyword evidence="8" id="KW-0539">Nucleus</keyword>
<protein>
    <recommendedName>
        <fullName evidence="5">Elongator complex protein 5</fullName>
    </recommendedName>
</protein>
<evidence type="ECO:0000256" key="2">
    <source>
        <dbReference type="ARBA" id="ARBA00004496"/>
    </source>
</evidence>
<evidence type="ECO:0000256" key="8">
    <source>
        <dbReference type="ARBA" id="ARBA00023242"/>
    </source>
</evidence>
<organism evidence="10 11">
    <name type="scientific">Puccinia sorghi</name>
    <dbReference type="NCBI Taxonomy" id="27349"/>
    <lineage>
        <taxon>Eukaryota</taxon>
        <taxon>Fungi</taxon>
        <taxon>Dikarya</taxon>
        <taxon>Basidiomycota</taxon>
        <taxon>Pucciniomycotina</taxon>
        <taxon>Pucciniomycetes</taxon>
        <taxon>Pucciniales</taxon>
        <taxon>Pucciniaceae</taxon>
        <taxon>Puccinia</taxon>
    </lineage>
</organism>
<dbReference type="GO" id="GO:0005634">
    <property type="term" value="C:nucleus"/>
    <property type="evidence" value="ECO:0007669"/>
    <property type="project" value="UniProtKB-SubCell"/>
</dbReference>
<comment type="pathway">
    <text evidence="3">tRNA modification; 5-methoxycarbonylmethyl-2-thiouridine-tRNA biosynthesis.</text>
</comment>
<dbReference type="STRING" id="27349.A0A0L6VM37"/>
<dbReference type="AlphaFoldDB" id="A0A0L6VM37"/>
<evidence type="ECO:0000256" key="3">
    <source>
        <dbReference type="ARBA" id="ARBA00005043"/>
    </source>
</evidence>
<accession>A0A0L6VM37</accession>
<dbReference type="GO" id="GO:0000049">
    <property type="term" value="F:tRNA binding"/>
    <property type="evidence" value="ECO:0007669"/>
    <property type="project" value="TreeGrafter"/>
</dbReference>
<feature type="compositionally biased region" description="Acidic residues" evidence="9">
    <location>
        <begin position="348"/>
        <end position="364"/>
    </location>
</feature>
<dbReference type="GO" id="GO:0005829">
    <property type="term" value="C:cytosol"/>
    <property type="evidence" value="ECO:0007669"/>
    <property type="project" value="TreeGrafter"/>
</dbReference>
<keyword evidence="6" id="KW-0963">Cytoplasm</keyword>
<comment type="caution">
    <text evidence="10">The sequence shown here is derived from an EMBL/GenBank/DDBJ whole genome shotgun (WGS) entry which is preliminary data.</text>
</comment>
<sequence length="364" mass="39102">MTPHILQSTNASSMPSLSTFKSSPLSILIDSVQELFRLLSPHLAFTFLRSLLDILPNPESRLIVVDSPHLQTSSSKSLVVDSSALLRSASLSTSYLHLRIHPTSLLDHLINVFGLSVPVPSGKQVGTQYDPRLFALMDELAEGCDPYIAPMSSGGKHPLVVVPQALMAPSSAANTGTCILEWSAKNLPLCATSPSASIALKPSSNKKNPRLSSHMTSVQHGLEALKLLPVTDLPSGAHFKLVPLPVSQVLVKRTLIKLADRPVDQTAPNPVRDGNLTFNLSLTDKQRAEREAVALPFLPRRAADGTGAAPSSCLSSFIEAPGQIFDGSFQNKSSSVAKIGRIDYQPDSADDLDEDEPDDDDEDF</sequence>
<dbReference type="VEuPathDB" id="FungiDB:VP01_135g5"/>